<dbReference type="InterPro" id="IPR000477">
    <property type="entry name" value="RT_dom"/>
</dbReference>
<evidence type="ECO:0000259" key="1">
    <source>
        <dbReference type="PROSITE" id="PS50878"/>
    </source>
</evidence>
<evidence type="ECO:0000313" key="3">
    <source>
        <dbReference type="Proteomes" id="UP000615446"/>
    </source>
</evidence>
<protein>
    <submittedName>
        <fullName evidence="2">RNA-directed DNA polymerase from mobile element jockey-like</fullName>
    </submittedName>
</protein>
<dbReference type="PANTHER" id="PTHR19446">
    <property type="entry name" value="REVERSE TRANSCRIPTASES"/>
    <property type="match status" value="1"/>
</dbReference>
<proteinExistence type="predicted"/>
<accession>A0A8H3QUQ8</accession>
<dbReference type="AlphaFoldDB" id="A0A8H3QUQ8"/>
<dbReference type="PROSITE" id="PS50878">
    <property type="entry name" value="RT_POL"/>
    <property type="match status" value="1"/>
</dbReference>
<dbReference type="OrthoDB" id="2205812at2759"/>
<keyword evidence="2" id="KW-0808">Transferase</keyword>
<dbReference type="Proteomes" id="UP000615446">
    <property type="component" value="Unassembled WGS sequence"/>
</dbReference>
<gene>
    <name evidence="2" type="ORF">RCL2_001968700</name>
</gene>
<evidence type="ECO:0000313" key="2">
    <source>
        <dbReference type="EMBL" id="GES92928.1"/>
    </source>
</evidence>
<keyword evidence="2" id="KW-0548">Nucleotidyltransferase</keyword>
<dbReference type="GO" id="GO:0003964">
    <property type="term" value="F:RNA-directed DNA polymerase activity"/>
    <property type="evidence" value="ECO:0007669"/>
    <property type="project" value="UniProtKB-KW"/>
</dbReference>
<comment type="caution">
    <text evidence="2">The sequence shown here is derived from an EMBL/GenBank/DDBJ whole genome shotgun (WGS) entry which is preliminary data.</text>
</comment>
<keyword evidence="2" id="KW-0695">RNA-directed DNA polymerase</keyword>
<dbReference type="Pfam" id="PF00078">
    <property type="entry name" value="RVT_1"/>
    <property type="match status" value="1"/>
</dbReference>
<organism evidence="2 3">
    <name type="scientific">Rhizophagus clarus</name>
    <dbReference type="NCBI Taxonomy" id="94130"/>
    <lineage>
        <taxon>Eukaryota</taxon>
        <taxon>Fungi</taxon>
        <taxon>Fungi incertae sedis</taxon>
        <taxon>Mucoromycota</taxon>
        <taxon>Glomeromycotina</taxon>
        <taxon>Glomeromycetes</taxon>
        <taxon>Glomerales</taxon>
        <taxon>Glomeraceae</taxon>
        <taxon>Rhizophagus</taxon>
    </lineage>
</organism>
<sequence length="462" mass="54146">MKQLTPPSTATISKKHIKEKFIYLTQMDKHFNYDNFWQSSMLTKLKRLNLIFHHEYNWPTQINQNTIKLINEIFNKESSKWQLNKITNTITAREQNYKLSPTKLLNLILEHLPTIWQEIYRLKPTSSIECDSLLLPILQDELATTIKGLPNNKAAGSNGLTYEIWKKFPKKYYDMIISLFNDILKLETIPSRWQEALLYPILKPEYWNCNLSMTRPIILLDTLRKIFTKILTQCYQRYLTNTSIFQKTNQAGLHGFSTMEIIFKIQTIIDYHKDALHSNSPFYIMIQDLSKAYDRVNLSLLDLALKRIGLPTKLVTVIINLFKNHKNKIILPMLLSESYDLKIRIIQGEVCSSLLWIIYYDPMFEVIEKSNTQGITLTASILKSIYHLHDNFVQQENFKLLGYLDDTTWTKNYLSDLTESLKIADEFYTLANIKINKNKCKLITNDPQLIHTTSTQLPSETK</sequence>
<feature type="domain" description="Reverse transcriptase" evidence="1">
    <location>
        <begin position="182"/>
        <end position="462"/>
    </location>
</feature>
<reference evidence="2" key="1">
    <citation type="submission" date="2019-10" db="EMBL/GenBank/DDBJ databases">
        <title>Conservation and host-specific expression of non-tandemly repeated heterogenous ribosome RNA gene in arbuscular mycorrhizal fungi.</title>
        <authorList>
            <person name="Maeda T."/>
            <person name="Kobayashi Y."/>
            <person name="Nakagawa T."/>
            <person name="Ezawa T."/>
            <person name="Yamaguchi K."/>
            <person name="Bino T."/>
            <person name="Nishimoto Y."/>
            <person name="Shigenobu S."/>
            <person name="Kawaguchi M."/>
        </authorList>
    </citation>
    <scope>NUCLEOTIDE SEQUENCE</scope>
    <source>
        <strain evidence="2">HR1</strain>
    </source>
</reference>
<dbReference type="EMBL" id="BLAL01000218">
    <property type="protein sequence ID" value="GES92928.1"/>
    <property type="molecule type" value="Genomic_DNA"/>
</dbReference>
<name>A0A8H3QUQ8_9GLOM</name>